<dbReference type="Pfam" id="PF07654">
    <property type="entry name" value="C1-set"/>
    <property type="match status" value="1"/>
</dbReference>
<gene>
    <name evidence="2" type="primary">Hladqa2</name>
    <name evidence="2" type="ORF">PLONIG_R15603</name>
</gene>
<dbReference type="PROSITE" id="PS50835">
    <property type="entry name" value="IG_LIKE"/>
    <property type="match status" value="1"/>
</dbReference>
<feature type="domain" description="Ig-like" evidence="1">
    <location>
        <begin position="2"/>
        <end position="88"/>
    </location>
</feature>
<dbReference type="InterPro" id="IPR003597">
    <property type="entry name" value="Ig_C1-set"/>
</dbReference>
<name>A0A7L0YHW9_9PASE</name>
<dbReference type="Gene3D" id="2.60.40.10">
    <property type="entry name" value="Immunoglobulins"/>
    <property type="match status" value="1"/>
</dbReference>
<evidence type="ECO:0000313" key="3">
    <source>
        <dbReference type="Proteomes" id="UP000539920"/>
    </source>
</evidence>
<sequence>IPTVSVFPARPPSPGEATTLVCLLENVFPPTLDIGWTVAGAAVTRGVTLGPFVPNADLAFVRVSQISVVPKPGDVHACVVTSRRDNVTTVAYWVAPDTALDEQLD</sequence>
<dbReference type="InterPro" id="IPR036179">
    <property type="entry name" value="Ig-like_dom_sf"/>
</dbReference>
<accession>A0A7L0YHW9</accession>
<evidence type="ECO:0000313" key="2">
    <source>
        <dbReference type="EMBL" id="NXM16232.1"/>
    </source>
</evidence>
<dbReference type="PANTHER" id="PTHR19944">
    <property type="entry name" value="MHC CLASS II-RELATED"/>
    <property type="match status" value="1"/>
</dbReference>
<dbReference type="AlphaFoldDB" id="A0A7L0YHW9"/>
<dbReference type="PANTHER" id="PTHR19944:SF50">
    <property type="entry name" value="HLA CLASS II HISTOCOMPATIBILITY ANTIGEN, DM ALPHA CHAIN"/>
    <property type="match status" value="1"/>
</dbReference>
<dbReference type="SMART" id="SM00407">
    <property type="entry name" value="IGc1"/>
    <property type="match status" value="1"/>
</dbReference>
<feature type="non-terminal residue" evidence="2">
    <location>
        <position position="105"/>
    </location>
</feature>
<feature type="non-terminal residue" evidence="2">
    <location>
        <position position="1"/>
    </location>
</feature>
<keyword evidence="3" id="KW-1185">Reference proteome</keyword>
<organism evidence="2 3">
    <name type="scientific">Ploceus nigricollis</name>
    <dbReference type="NCBI Taxonomy" id="441696"/>
    <lineage>
        <taxon>Eukaryota</taxon>
        <taxon>Metazoa</taxon>
        <taxon>Chordata</taxon>
        <taxon>Craniata</taxon>
        <taxon>Vertebrata</taxon>
        <taxon>Euteleostomi</taxon>
        <taxon>Archelosauria</taxon>
        <taxon>Archosauria</taxon>
        <taxon>Dinosauria</taxon>
        <taxon>Saurischia</taxon>
        <taxon>Theropoda</taxon>
        <taxon>Coelurosauria</taxon>
        <taxon>Aves</taxon>
        <taxon>Neognathae</taxon>
        <taxon>Neoaves</taxon>
        <taxon>Telluraves</taxon>
        <taxon>Australaves</taxon>
        <taxon>Passeriformes</taxon>
        <taxon>Passeroidea</taxon>
        <taxon>Ploceidae</taxon>
        <taxon>Ploceinae</taxon>
        <taxon>Ploceus</taxon>
    </lineage>
</organism>
<reference evidence="2 3" key="1">
    <citation type="submission" date="2019-09" db="EMBL/GenBank/DDBJ databases">
        <title>Bird 10,000 Genomes (B10K) Project - Family phase.</title>
        <authorList>
            <person name="Zhang G."/>
        </authorList>
    </citation>
    <scope>NUCLEOTIDE SEQUENCE [LARGE SCALE GENOMIC DNA]</scope>
    <source>
        <strain evidence="2">B10K-DU-001-79</strain>
        <tissue evidence="2">Muscle</tissue>
    </source>
</reference>
<dbReference type="Proteomes" id="UP000539920">
    <property type="component" value="Unassembled WGS sequence"/>
</dbReference>
<comment type="caution">
    <text evidence="2">The sequence shown here is derived from an EMBL/GenBank/DDBJ whole genome shotgun (WGS) entry which is preliminary data.</text>
</comment>
<dbReference type="InterPro" id="IPR050160">
    <property type="entry name" value="MHC/Immunoglobulin"/>
</dbReference>
<protein>
    <submittedName>
        <fullName evidence="2">DQA2 protein</fullName>
    </submittedName>
</protein>
<evidence type="ECO:0000259" key="1">
    <source>
        <dbReference type="PROSITE" id="PS50835"/>
    </source>
</evidence>
<dbReference type="InterPro" id="IPR013783">
    <property type="entry name" value="Ig-like_fold"/>
</dbReference>
<dbReference type="InterPro" id="IPR007110">
    <property type="entry name" value="Ig-like_dom"/>
</dbReference>
<dbReference type="SUPFAM" id="SSF48726">
    <property type="entry name" value="Immunoglobulin"/>
    <property type="match status" value="1"/>
</dbReference>
<dbReference type="EMBL" id="VXBC01006309">
    <property type="protein sequence ID" value="NXM16232.1"/>
    <property type="molecule type" value="Genomic_DNA"/>
</dbReference>
<proteinExistence type="predicted"/>